<dbReference type="InterPro" id="IPR022357">
    <property type="entry name" value="MIP_CS"/>
</dbReference>
<keyword evidence="8" id="KW-0732">Signal</keyword>
<dbReference type="GO" id="GO:0015267">
    <property type="term" value="F:channel activity"/>
    <property type="evidence" value="ECO:0007669"/>
    <property type="project" value="InterPro"/>
</dbReference>
<dbReference type="GO" id="GO:0016020">
    <property type="term" value="C:membrane"/>
    <property type="evidence" value="ECO:0007669"/>
    <property type="project" value="UniProtKB-SubCell"/>
</dbReference>
<reference evidence="9" key="1">
    <citation type="submission" date="2022-12" db="EMBL/GenBank/DDBJ databases">
        <authorList>
            <person name="Petersen C."/>
        </authorList>
    </citation>
    <scope>NUCLEOTIDE SEQUENCE</scope>
    <source>
        <strain evidence="9">IBT 35673</strain>
    </source>
</reference>
<evidence type="ECO:0000256" key="5">
    <source>
        <dbReference type="ARBA" id="ARBA00023136"/>
    </source>
</evidence>
<comment type="caution">
    <text evidence="9">The sequence shown here is derived from an EMBL/GenBank/DDBJ whole genome shotgun (WGS) entry which is preliminary data.</text>
</comment>
<evidence type="ECO:0000256" key="8">
    <source>
        <dbReference type="SAM" id="SignalP"/>
    </source>
</evidence>
<keyword evidence="2 6" id="KW-0813">Transport</keyword>
<dbReference type="Gene3D" id="1.20.1080.10">
    <property type="entry name" value="Glycerol uptake facilitator protein"/>
    <property type="match status" value="1"/>
</dbReference>
<dbReference type="SUPFAM" id="SSF81338">
    <property type="entry name" value="Aquaporin-like"/>
    <property type="match status" value="1"/>
</dbReference>
<name>A0A9W9R2C1_PENBR</name>
<evidence type="ECO:0000256" key="3">
    <source>
        <dbReference type="ARBA" id="ARBA00022692"/>
    </source>
</evidence>
<keyword evidence="4 7" id="KW-1133">Transmembrane helix</keyword>
<dbReference type="Pfam" id="PF00230">
    <property type="entry name" value="MIP"/>
    <property type="match status" value="1"/>
</dbReference>
<evidence type="ECO:0000256" key="6">
    <source>
        <dbReference type="RuleBase" id="RU000477"/>
    </source>
</evidence>
<evidence type="ECO:0008006" key="11">
    <source>
        <dbReference type="Google" id="ProtNLM"/>
    </source>
</evidence>
<organism evidence="9 10">
    <name type="scientific">Penicillium brevicompactum</name>
    <dbReference type="NCBI Taxonomy" id="5074"/>
    <lineage>
        <taxon>Eukaryota</taxon>
        <taxon>Fungi</taxon>
        <taxon>Dikarya</taxon>
        <taxon>Ascomycota</taxon>
        <taxon>Pezizomycotina</taxon>
        <taxon>Eurotiomycetes</taxon>
        <taxon>Eurotiomycetidae</taxon>
        <taxon>Eurotiales</taxon>
        <taxon>Aspergillaceae</taxon>
        <taxon>Penicillium</taxon>
    </lineage>
</organism>
<feature type="transmembrane region" description="Helical" evidence="7">
    <location>
        <begin position="253"/>
        <end position="276"/>
    </location>
</feature>
<feature type="transmembrane region" description="Helical" evidence="7">
    <location>
        <begin position="224"/>
        <end position="246"/>
    </location>
</feature>
<evidence type="ECO:0000256" key="4">
    <source>
        <dbReference type="ARBA" id="ARBA00022989"/>
    </source>
</evidence>
<evidence type="ECO:0000256" key="1">
    <source>
        <dbReference type="ARBA" id="ARBA00004141"/>
    </source>
</evidence>
<dbReference type="Proteomes" id="UP001147695">
    <property type="component" value="Unassembled WGS sequence"/>
</dbReference>
<feature type="signal peptide" evidence="8">
    <location>
        <begin position="1"/>
        <end position="26"/>
    </location>
</feature>
<keyword evidence="5 7" id="KW-0472">Membrane</keyword>
<evidence type="ECO:0000313" key="10">
    <source>
        <dbReference type="Proteomes" id="UP001147695"/>
    </source>
</evidence>
<feature type="transmembrane region" description="Helical" evidence="7">
    <location>
        <begin position="305"/>
        <end position="325"/>
    </location>
</feature>
<gene>
    <name evidence="9" type="ORF">N7452_001329</name>
</gene>
<proteinExistence type="inferred from homology"/>
<protein>
    <recommendedName>
        <fullName evidence="11">Aquaporin</fullName>
    </recommendedName>
</protein>
<dbReference type="InterPro" id="IPR000425">
    <property type="entry name" value="MIP"/>
</dbReference>
<feature type="chain" id="PRO_5040835104" description="Aquaporin" evidence="8">
    <location>
        <begin position="27"/>
        <end position="341"/>
    </location>
</feature>
<keyword evidence="3 6" id="KW-0812">Transmembrane</keyword>
<dbReference type="PANTHER" id="PTHR47002">
    <property type="entry name" value="AQUAPORIN-LIKE"/>
    <property type="match status" value="1"/>
</dbReference>
<reference evidence="9" key="2">
    <citation type="journal article" date="2023" name="IMA Fungus">
        <title>Comparative genomic study of the Penicillium genus elucidates a diverse pangenome and 15 lateral gene transfer events.</title>
        <authorList>
            <person name="Petersen C."/>
            <person name="Sorensen T."/>
            <person name="Nielsen M.R."/>
            <person name="Sondergaard T.E."/>
            <person name="Sorensen J.L."/>
            <person name="Fitzpatrick D.A."/>
            <person name="Frisvad J.C."/>
            <person name="Nielsen K.L."/>
        </authorList>
    </citation>
    <scope>NUCLEOTIDE SEQUENCE</scope>
    <source>
        <strain evidence="9">IBT 35673</strain>
    </source>
</reference>
<dbReference type="AlphaFoldDB" id="A0A9W9R2C1"/>
<sequence>MLDHFLLVNFLKLSTLNIFCSLFSQCSLPCQCITMLPHAKFWKSDSDRRKVLPAPTNIVPFAGRIGANQEFSLDQNNCTQIELLQKFPDAAPWIPWRDALSLRHFFQPELWKAATIEAVVLVLTGKSAFATGALVPSLLGGLTAVLVLPLLIFATGPVSGAHLNPTITIATFFARLATLPRCILYVAFQILGGTLAGLLLRASFDTRSFIVPGCHMDSTIVSSGNAFAIEFTTCFALIFTAFGVGLDPRQRDVFGPALGPIFVGLTLATCTFVSGFSREGYTGFSGNPARCFGAMVGSHFASYHWVQWVAPICAGLAHGVLYYLIPPYSRGRSSNTSDNTS</sequence>
<accession>A0A9W9R2C1</accession>
<comment type="subcellular location">
    <subcellularLocation>
        <location evidence="1">Membrane</location>
        <topology evidence="1">Multi-pass membrane protein</topology>
    </subcellularLocation>
</comment>
<evidence type="ECO:0000313" key="9">
    <source>
        <dbReference type="EMBL" id="KAJ5352355.1"/>
    </source>
</evidence>
<feature type="transmembrane region" description="Helical" evidence="7">
    <location>
        <begin position="141"/>
        <end position="161"/>
    </location>
</feature>
<dbReference type="InterPro" id="IPR023271">
    <property type="entry name" value="Aquaporin-like"/>
</dbReference>
<evidence type="ECO:0000256" key="2">
    <source>
        <dbReference type="ARBA" id="ARBA00022448"/>
    </source>
</evidence>
<comment type="similarity">
    <text evidence="6">Belongs to the MIP/aquaporin (TC 1.A.8) family.</text>
</comment>
<feature type="transmembrane region" description="Helical" evidence="7">
    <location>
        <begin position="182"/>
        <end position="204"/>
    </location>
</feature>
<dbReference type="EMBL" id="JAPZBQ010000001">
    <property type="protein sequence ID" value="KAJ5352355.1"/>
    <property type="molecule type" value="Genomic_DNA"/>
</dbReference>
<dbReference type="PROSITE" id="PS00221">
    <property type="entry name" value="MIP"/>
    <property type="match status" value="1"/>
</dbReference>
<dbReference type="PRINTS" id="PR00783">
    <property type="entry name" value="MINTRINSICP"/>
</dbReference>
<dbReference type="PANTHER" id="PTHR47002:SF2">
    <property type="entry name" value="AQUAPORIN AQPAE.A-LIKE"/>
    <property type="match status" value="1"/>
</dbReference>
<evidence type="ECO:0000256" key="7">
    <source>
        <dbReference type="SAM" id="Phobius"/>
    </source>
</evidence>